<evidence type="ECO:0000313" key="3">
    <source>
        <dbReference type="Proteomes" id="UP000053611"/>
    </source>
</evidence>
<dbReference type="AlphaFoldDB" id="A0A0J0XF91"/>
<dbReference type="GeneID" id="28984804"/>
<dbReference type="GO" id="GO:0035838">
    <property type="term" value="C:growing cell tip"/>
    <property type="evidence" value="ECO:0007669"/>
    <property type="project" value="TreeGrafter"/>
</dbReference>
<evidence type="ECO:0000313" key="2">
    <source>
        <dbReference type="EMBL" id="KLT39713.1"/>
    </source>
</evidence>
<dbReference type="EMBL" id="KQ087251">
    <property type="protein sequence ID" value="KLT39713.1"/>
    <property type="molecule type" value="Genomic_DNA"/>
</dbReference>
<keyword evidence="1" id="KW-0812">Transmembrane</keyword>
<dbReference type="RefSeq" id="XP_018276204.1">
    <property type="nucleotide sequence ID" value="XM_018424201.1"/>
</dbReference>
<protein>
    <recommendedName>
        <fullName evidence="4">Pali-domain-containing protein</fullName>
    </recommendedName>
</protein>
<proteinExistence type="predicted"/>
<keyword evidence="3" id="KW-1185">Reference proteome</keyword>
<keyword evidence="1" id="KW-1133">Transmembrane helix</keyword>
<keyword evidence="1" id="KW-0472">Membrane</keyword>
<dbReference type="PANTHER" id="PTHR28013:SF3">
    <property type="entry name" value="PROTEIN DCV1-RELATED"/>
    <property type="match status" value="1"/>
</dbReference>
<feature type="transmembrane region" description="Helical" evidence="1">
    <location>
        <begin position="129"/>
        <end position="154"/>
    </location>
</feature>
<feature type="transmembrane region" description="Helical" evidence="1">
    <location>
        <begin position="174"/>
        <end position="198"/>
    </location>
</feature>
<dbReference type="Proteomes" id="UP000053611">
    <property type="component" value="Unassembled WGS sequence"/>
</dbReference>
<dbReference type="InterPro" id="IPR051380">
    <property type="entry name" value="pH-response_reg_palI/RIM9"/>
</dbReference>
<evidence type="ECO:0008006" key="4">
    <source>
        <dbReference type="Google" id="ProtNLM"/>
    </source>
</evidence>
<accession>A0A0J0XF91</accession>
<dbReference type="GO" id="GO:0005886">
    <property type="term" value="C:plasma membrane"/>
    <property type="evidence" value="ECO:0007669"/>
    <property type="project" value="InterPro"/>
</dbReference>
<organism evidence="2 3">
    <name type="scientific">Cutaneotrichosporon oleaginosum</name>
    <dbReference type="NCBI Taxonomy" id="879819"/>
    <lineage>
        <taxon>Eukaryota</taxon>
        <taxon>Fungi</taxon>
        <taxon>Dikarya</taxon>
        <taxon>Basidiomycota</taxon>
        <taxon>Agaricomycotina</taxon>
        <taxon>Tremellomycetes</taxon>
        <taxon>Trichosporonales</taxon>
        <taxon>Trichosporonaceae</taxon>
        <taxon>Cutaneotrichosporon</taxon>
    </lineage>
</organism>
<feature type="transmembrane region" description="Helical" evidence="1">
    <location>
        <begin position="12"/>
        <end position="39"/>
    </location>
</feature>
<evidence type="ECO:0000256" key="1">
    <source>
        <dbReference type="SAM" id="Phobius"/>
    </source>
</evidence>
<dbReference type="PANTHER" id="PTHR28013">
    <property type="entry name" value="PROTEIN DCV1-RELATED"/>
    <property type="match status" value="1"/>
</dbReference>
<name>A0A0J0XF91_9TREE</name>
<dbReference type="GO" id="GO:0032153">
    <property type="term" value="C:cell division site"/>
    <property type="evidence" value="ECO:0007669"/>
    <property type="project" value="TreeGrafter"/>
</dbReference>
<feature type="transmembrane region" description="Helical" evidence="1">
    <location>
        <begin position="102"/>
        <end position="122"/>
    </location>
</feature>
<dbReference type="STRING" id="879819.A0A0J0XF91"/>
<gene>
    <name evidence="2" type="ORF">CC85DRAFT_288287</name>
</gene>
<reference evidence="2 3" key="1">
    <citation type="submission" date="2015-03" db="EMBL/GenBank/DDBJ databases">
        <title>Genomics and transcriptomics of the oil-accumulating basidiomycete yeast T. oleaginosus allow insights into substrate utilization and the diverse evolutionary trajectories of mating systems in fungi.</title>
        <authorList>
            <consortium name="DOE Joint Genome Institute"/>
            <person name="Kourist R."/>
            <person name="Kracht O."/>
            <person name="Bracharz F."/>
            <person name="Lipzen A."/>
            <person name="Nolan M."/>
            <person name="Ohm R."/>
            <person name="Grigoriev I."/>
            <person name="Sun S."/>
            <person name="Heitman J."/>
            <person name="Bruck T."/>
            <person name="Nowrousian M."/>
        </authorList>
    </citation>
    <scope>NUCLEOTIDE SEQUENCE [LARGE SCALE GENOMIC DNA]</scope>
    <source>
        <strain evidence="2 3">IBC0246</strain>
    </source>
</reference>
<sequence length="268" mass="28477">MARWERSGIASIVHTAVLCGVFVLLLLATLSIPILHWAYLTVEGNGYTVTLGTFGWCRTGGKAGDFCSGRSMGYNVQEAVLLTFPERSGVTVREWFNMASNGLIAIAVTAGIAGLATLTSLLGKTSFALIWSTLLGMITCVLATGCVILNGILFTALKRDVLLGGATSATLGMGYWFVIGACAGSFVVPVLAVIECCAGQIKRWREPKGEYVKIDTPAENTRNSTYRQSAYELPLFDLGQAQQAQANIGELGTRTDAPANPSPVRTSV</sequence>